<protein>
    <submittedName>
        <fullName evidence="1">Uncharacterized protein</fullName>
    </submittedName>
</protein>
<organism evidence="1">
    <name type="scientific">uncultured bacterium</name>
    <name type="common">gcode 4</name>
    <dbReference type="NCBI Taxonomy" id="1234023"/>
    <lineage>
        <taxon>Bacteria</taxon>
        <taxon>environmental samples</taxon>
    </lineage>
</organism>
<name>K2GFV3_9BACT</name>
<dbReference type="AlphaFoldDB" id="K2GFV3"/>
<reference evidence="1" key="1">
    <citation type="journal article" date="2012" name="Science">
        <title>Fermentation, hydrogen, and sulfur metabolism in multiple uncultivated bacterial phyla.</title>
        <authorList>
            <person name="Wrighton K.C."/>
            <person name="Thomas B.C."/>
            <person name="Sharon I."/>
            <person name="Miller C.S."/>
            <person name="Castelle C.J."/>
            <person name="VerBerkmoes N.C."/>
            <person name="Wilkins M.J."/>
            <person name="Hettich R.L."/>
            <person name="Lipton M.S."/>
            <person name="Williams K.H."/>
            <person name="Long P.E."/>
            <person name="Banfield J.F."/>
        </authorList>
    </citation>
    <scope>NUCLEOTIDE SEQUENCE [LARGE SCALE GENOMIC DNA]</scope>
</reference>
<dbReference type="EMBL" id="AMFJ01000209">
    <property type="protein sequence ID" value="EKE29189.1"/>
    <property type="molecule type" value="Genomic_DNA"/>
</dbReference>
<evidence type="ECO:0000313" key="1">
    <source>
        <dbReference type="EMBL" id="EKE29189.1"/>
    </source>
</evidence>
<sequence length="169" mass="19569">MWNALSNNKCIEDDSCGIWWVECANHEICIEKNKKKIKAILELKRLFSNHEFGIIAMNLINEIENVFGVNDENASYKAYLLHFLNNWLWAFMDTLYFKCNNRSKKINKGLRLYILNIHRLKAILDKSKNLSADQKKAFLGILKDKCDSKKFGASLADLLKILNSISEVP</sequence>
<comment type="caution">
    <text evidence="1">The sequence shown here is derived from an EMBL/GenBank/DDBJ whole genome shotgun (WGS) entry which is preliminary data.</text>
</comment>
<gene>
    <name evidence="1" type="ORF">ACD_2C00209G0003</name>
</gene>
<proteinExistence type="predicted"/>
<accession>K2GFV3</accession>